<evidence type="ECO:0000313" key="1">
    <source>
        <dbReference type="EMBL" id="SHO44479.1"/>
    </source>
</evidence>
<dbReference type="Proteomes" id="UP000184612">
    <property type="component" value="Unassembled WGS sequence"/>
</dbReference>
<protein>
    <recommendedName>
        <fullName evidence="3">Cupin domain-containing protein</fullName>
    </recommendedName>
</protein>
<dbReference type="STRING" id="1121345.SAMN02745217_00613"/>
<dbReference type="InterPro" id="IPR011051">
    <property type="entry name" value="RmlC_Cupin_sf"/>
</dbReference>
<organism evidence="1 2">
    <name type="scientific">Anaerocolumna xylanovorans DSM 12503</name>
    <dbReference type="NCBI Taxonomy" id="1121345"/>
    <lineage>
        <taxon>Bacteria</taxon>
        <taxon>Bacillati</taxon>
        <taxon>Bacillota</taxon>
        <taxon>Clostridia</taxon>
        <taxon>Lachnospirales</taxon>
        <taxon>Lachnospiraceae</taxon>
        <taxon>Anaerocolumna</taxon>
    </lineage>
</organism>
<keyword evidence="2" id="KW-1185">Reference proteome</keyword>
<proteinExistence type="predicted"/>
<dbReference type="EMBL" id="FRFD01000003">
    <property type="protein sequence ID" value="SHO44479.1"/>
    <property type="molecule type" value="Genomic_DNA"/>
</dbReference>
<dbReference type="OrthoDB" id="9803573at2"/>
<gene>
    <name evidence="1" type="ORF">SAMN02745217_00613</name>
</gene>
<dbReference type="AlphaFoldDB" id="A0A1M7XZQ5"/>
<dbReference type="Gene3D" id="2.60.120.10">
    <property type="entry name" value="Jelly Rolls"/>
    <property type="match status" value="1"/>
</dbReference>
<accession>A0A1M7XZQ5</accession>
<sequence>MKINDYIYTNEEAPLSGVLLHNDIPCITRYFEASFPVYTAIHKVSKADHPETYTQMHSHEEEEINILISEDKDFQYEVRIEDETFIVSANSSIFIPSNALHSTNVINGSGYYIAIRLNKEGK</sequence>
<dbReference type="SUPFAM" id="SSF51182">
    <property type="entry name" value="RmlC-like cupins"/>
    <property type="match status" value="1"/>
</dbReference>
<dbReference type="InterPro" id="IPR014710">
    <property type="entry name" value="RmlC-like_jellyroll"/>
</dbReference>
<reference evidence="1 2" key="1">
    <citation type="submission" date="2016-12" db="EMBL/GenBank/DDBJ databases">
        <authorList>
            <person name="Song W.-J."/>
            <person name="Kurnit D.M."/>
        </authorList>
    </citation>
    <scope>NUCLEOTIDE SEQUENCE [LARGE SCALE GENOMIC DNA]</scope>
    <source>
        <strain evidence="1 2">DSM 12503</strain>
    </source>
</reference>
<evidence type="ECO:0008006" key="3">
    <source>
        <dbReference type="Google" id="ProtNLM"/>
    </source>
</evidence>
<name>A0A1M7XZQ5_9FIRM</name>
<evidence type="ECO:0000313" key="2">
    <source>
        <dbReference type="Proteomes" id="UP000184612"/>
    </source>
</evidence>
<dbReference type="RefSeq" id="WP_073587305.1">
    <property type="nucleotide sequence ID" value="NZ_FRFD01000003.1"/>
</dbReference>